<dbReference type="EMBL" id="AP019400">
    <property type="protein sequence ID" value="BBI31659.1"/>
    <property type="molecule type" value="Genomic_DNA"/>
</dbReference>
<dbReference type="RefSeq" id="WP_130605619.1">
    <property type="nucleotide sequence ID" value="NZ_AP019400.1"/>
</dbReference>
<gene>
    <name evidence="2" type="ORF">KCTCHS21_10580</name>
</gene>
<name>A0A3T1D0X5_9BACL</name>
<evidence type="ECO:0008006" key="4">
    <source>
        <dbReference type="Google" id="ProtNLM"/>
    </source>
</evidence>
<sequence>MKVTLKVKHIVTGGLSIGIVLCVLFLFVIPKLQVVNAQKNYEQGKGNGKANLLAIINHPPSESKKWELIRKYMIQTDPISIVHSFNVFVGPSSTMTQGSGSEVGSESWTWEEKLPYLEAYLSEGPTDGQFLVSAARQLAYYYSSEGRVDQALAAIALAEKRRVNKNNNELKLEQVKLYIDNNELDKAKQVLNEWSHQPVSHNVDINGEAVKLWMKILIQEGDPDRALEKVSQELDALRKTLADNKKLSPEMENPVPMALEQLTSLKANLENFINHNGHSTSTVSGTITKSDGTPMKRVGVYLRASKDVNRSVTEGEPYQTLTDAKGHYEFKGVLPGSYQLHLGLLFEQIDGWTWPTTNWDWIDVGQSQSLSENVVLKPLITIQSPINKQAITGDTMKFQWELVEGAAYYNLNVNLPMGNGTMGSTLQEYIRHNYLELPIEQLYDKSTGISFKDVGDTLVPDEATLLGFANPNSQFSWSVEAFDEQGRPISKSNGYRLNENTIGDLPFFYLKSRSLTEADQLLLDEKVDEALAAYKRSYSSNNQDRHSLRMIIRIYEAQASSSPKISSSEQAIPYIKEMVKLKSSGEYLYRLFHYYYEQKDWTQVNQYYKLISQENEGQVDSYTRSIYATALMNQSRLKEAAEQFDLAMREDRSHRFIGNYLAVVLHDTKTFDAAIQLASEYPERSFGESTPVWLDLIKGLESEAATFGVPEYFKELQEKLELYYNGDKKSIDSWAVTTKLTRMRNFIKSLFEVN</sequence>
<keyword evidence="3" id="KW-1185">Reference proteome</keyword>
<evidence type="ECO:0000313" key="3">
    <source>
        <dbReference type="Proteomes" id="UP000289856"/>
    </source>
</evidence>
<reference evidence="2 3" key="1">
    <citation type="submission" date="2019-01" db="EMBL/GenBank/DDBJ databases">
        <title>Complete genome sequence of Cohnella hallensis HS21 isolated from Korean fir (Abies koreana) rhizospheric soil.</title>
        <authorList>
            <person name="Jiang L."/>
            <person name="Kang S.W."/>
            <person name="Kim S."/>
            <person name="Jung J."/>
            <person name="Kim C.Y."/>
            <person name="Kim D.H."/>
            <person name="Kim S.W."/>
            <person name="Lee J."/>
        </authorList>
    </citation>
    <scope>NUCLEOTIDE SEQUENCE [LARGE SCALE GENOMIC DNA]</scope>
    <source>
        <strain evidence="2 3">HS21</strain>
    </source>
</reference>
<keyword evidence="1" id="KW-0812">Transmembrane</keyword>
<evidence type="ECO:0000256" key="1">
    <source>
        <dbReference type="SAM" id="Phobius"/>
    </source>
</evidence>
<dbReference type="Gene3D" id="1.25.40.10">
    <property type="entry name" value="Tetratricopeptide repeat domain"/>
    <property type="match status" value="1"/>
</dbReference>
<dbReference type="InterPro" id="IPR011990">
    <property type="entry name" value="TPR-like_helical_dom_sf"/>
</dbReference>
<feature type="transmembrane region" description="Helical" evidence="1">
    <location>
        <begin position="7"/>
        <end position="29"/>
    </location>
</feature>
<keyword evidence="1" id="KW-0472">Membrane</keyword>
<organism evidence="2 3">
    <name type="scientific">Cohnella abietis</name>
    <dbReference type="NCBI Taxonomy" id="2507935"/>
    <lineage>
        <taxon>Bacteria</taxon>
        <taxon>Bacillati</taxon>
        <taxon>Bacillota</taxon>
        <taxon>Bacilli</taxon>
        <taxon>Bacillales</taxon>
        <taxon>Paenibacillaceae</taxon>
        <taxon>Cohnella</taxon>
    </lineage>
</organism>
<evidence type="ECO:0000313" key="2">
    <source>
        <dbReference type="EMBL" id="BBI31659.1"/>
    </source>
</evidence>
<protein>
    <recommendedName>
        <fullName evidence="4">Carboxypeptidase regulatory-like domain-containing protein</fullName>
    </recommendedName>
</protein>
<dbReference type="SUPFAM" id="SSF49452">
    <property type="entry name" value="Starch-binding domain-like"/>
    <property type="match status" value="1"/>
</dbReference>
<dbReference type="InterPro" id="IPR013784">
    <property type="entry name" value="Carb-bd-like_fold"/>
</dbReference>
<dbReference type="KEGG" id="cohn:KCTCHS21_10580"/>
<proteinExistence type="predicted"/>
<dbReference type="SUPFAM" id="SSF48452">
    <property type="entry name" value="TPR-like"/>
    <property type="match status" value="1"/>
</dbReference>
<dbReference type="AlphaFoldDB" id="A0A3T1D0X5"/>
<dbReference type="GO" id="GO:0030246">
    <property type="term" value="F:carbohydrate binding"/>
    <property type="evidence" value="ECO:0007669"/>
    <property type="project" value="InterPro"/>
</dbReference>
<dbReference type="OrthoDB" id="1947780at2"/>
<keyword evidence="1" id="KW-1133">Transmembrane helix</keyword>
<dbReference type="Gene3D" id="2.60.40.1120">
    <property type="entry name" value="Carboxypeptidase-like, regulatory domain"/>
    <property type="match status" value="1"/>
</dbReference>
<dbReference type="Proteomes" id="UP000289856">
    <property type="component" value="Chromosome"/>
</dbReference>
<accession>A0A3T1D0X5</accession>